<dbReference type="EMBL" id="CM029042">
    <property type="protein sequence ID" value="KAG2619612.1"/>
    <property type="molecule type" value="Genomic_DNA"/>
</dbReference>
<gene>
    <name evidence="2" type="ORF">PVAP13_3NG128400</name>
</gene>
<sequence length="287" mass="30438">MAGPASASHLLRAPGRGEGARHGRRSGARGGHGKAEAQRSGAQGSRRHRGSVPFCSVTAASGPHRRWRAPSGRRDPAAWSVPTAYLSLSPTGRCCTPASNGPEQELRGANPGTDEQGRLGEPASAEAVTRQRPRAEEGGAAGGSTAWRKGGRRPPAWHGAAANGRELPATGANWLESGMRRWAHCLHGRVVGLLHPAENRGKMQTGKGGKVPCRCPHALAPPLHRYEKLRQDLPYEPPNRLALHLTEVVDGLTSAVELLDSQWKGKEGDDVLDPCVVCVEGKSRING</sequence>
<feature type="region of interest" description="Disordered" evidence="1">
    <location>
        <begin position="90"/>
        <end position="164"/>
    </location>
</feature>
<evidence type="ECO:0000313" key="2">
    <source>
        <dbReference type="EMBL" id="KAG2619612.1"/>
    </source>
</evidence>
<dbReference type="AlphaFoldDB" id="A0A8T0U4Q4"/>
<dbReference type="Proteomes" id="UP000823388">
    <property type="component" value="Chromosome 3N"/>
</dbReference>
<protein>
    <submittedName>
        <fullName evidence="2">Uncharacterized protein</fullName>
    </submittedName>
</protein>
<comment type="caution">
    <text evidence="2">The sequence shown here is derived from an EMBL/GenBank/DDBJ whole genome shotgun (WGS) entry which is preliminary data.</text>
</comment>
<accession>A0A8T0U4Q4</accession>
<name>A0A8T0U4Q4_PANVG</name>
<feature type="region of interest" description="Disordered" evidence="1">
    <location>
        <begin position="1"/>
        <end position="77"/>
    </location>
</feature>
<evidence type="ECO:0000313" key="3">
    <source>
        <dbReference type="Proteomes" id="UP000823388"/>
    </source>
</evidence>
<proteinExistence type="predicted"/>
<keyword evidence="3" id="KW-1185">Reference proteome</keyword>
<organism evidence="2 3">
    <name type="scientific">Panicum virgatum</name>
    <name type="common">Blackwell switchgrass</name>
    <dbReference type="NCBI Taxonomy" id="38727"/>
    <lineage>
        <taxon>Eukaryota</taxon>
        <taxon>Viridiplantae</taxon>
        <taxon>Streptophyta</taxon>
        <taxon>Embryophyta</taxon>
        <taxon>Tracheophyta</taxon>
        <taxon>Spermatophyta</taxon>
        <taxon>Magnoliopsida</taxon>
        <taxon>Liliopsida</taxon>
        <taxon>Poales</taxon>
        <taxon>Poaceae</taxon>
        <taxon>PACMAD clade</taxon>
        <taxon>Panicoideae</taxon>
        <taxon>Panicodae</taxon>
        <taxon>Paniceae</taxon>
        <taxon>Panicinae</taxon>
        <taxon>Panicum</taxon>
        <taxon>Panicum sect. Hiantes</taxon>
    </lineage>
</organism>
<reference evidence="2" key="1">
    <citation type="submission" date="2020-05" db="EMBL/GenBank/DDBJ databases">
        <title>WGS assembly of Panicum virgatum.</title>
        <authorList>
            <person name="Lovell J.T."/>
            <person name="Jenkins J."/>
            <person name="Shu S."/>
            <person name="Juenger T.E."/>
            <person name="Schmutz J."/>
        </authorList>
    </citation>
    <scope>NUCLEOTIDE SEQUENCE</scope>
    <source>
        <strain evidence="2">AP13</strain>
    </source>
</reference>
<evidence type="ECO:0000256" key="1">
    <source>
        <dbReference type="SAM" id="MobiDB-lite"/>
    </source>
</evidence>